<accession>A0A3S0KAX5</accession>
<comment type="caution">
    <text evidence="1">The sequence shown here is derived from an EMBL/GenBank/DDBJ whole genome shotgun (WGS) entry which is preliminary data.</text>
</comment>
<organism evidence="1 2">
    <name type="scientific">Bacillus yapensis</name>
    <dbReference type="NCBI Taxonomy" id="2492960"/>
    <lineage>
        <taxon>Bacteria</taxon>
        <taxon>Bacillati</taxon>
        <taxon>Bacillota</taxon>
        <taxon>Bacilli</taxon>
        <taxon>Bacillales</taxon>
        <taxon>Bacillaceae</taxon>
        <taxon>Bacillus</taxon>
    </lineage>
</organism>
<dbReference type="Proteomes" id="UP000271374">
    <property type="component" value="Unassembled WGS sequence"/>
</dbReference>
<name>A0A3S0KAX5_9BACI</name>
<dbReference type="OrthoDB" id="10015128at2"/>
<dbReference type="RefSeq" id="WP_126410767.1">
    <property type="nucleotide sequence ID" value="NZ_RXNT01000023.1"/>
</dbReference>
<evidence type="ECO:0000313" key="2">
    <source>
        <dbReference type="Proteomes" id="UP000271374"/>
    </source>
</evidence>
<proteinExistence type="predicted"/>
<keyword evidence="2" id="KW-1185">Reference proteome</keyword>
<dbReference type="EMBL" id="RXNT01000023">
    <property type="protein sequence ID" value="RTR26599.1"/>
    <property type="molecule type" value="Genomic_DNA"/>
</dbReference>
<sequence>MKLNEEKYEIIYRKTEEFKQKLGIPKEIKLVLYSDSDYPLDGNNPRGTTVELTQGILDLLGTENEHVLFFMLAHELIHVKYKDTSFKRATWVIMSECGNDKANALICLMEMRANVLASSLVGLSESEIRDGQAFLQRVNNTSEGKASFVKGYPDRQFIADYCVRFKDFTEVIVDEILMDFKKIMNVNTTDFSEKVKTIFFKKCYPK</sequence>
<evidence type="ECO:0000313" key="1">
    <source>
        <dbReference type="EMBL" id="RTR26599.1"/>
    </source>
</evidence>
<dbReference type="AlphaFoldDB" id="A0A3S0KAX5"/>
<protein>
    <recommendedName>
        <fullName evidence="3">Peptidase M48 domain-containing protein</fullName>
    </recommendedName>
</protein>
<evidence type="ECO:0008006" key="3">
    <source>
        <dbReference type="Google" id="ProtNLM"/>
    </source>
</evidence>
<gene>
    <name evidence="1" type="ORF">EKG37_21255</name>
</gene>
<reference evidence="1 2" key="1">
    <citation type="submission" date="2018-12" db="EMBL/GenBank/DDBJ databases">
        <title>Bacillus yapensis draft genome sequence.</title>
        <authorList>
            <person name="Yu L."/>
            <person name="Xu X."/>
            <person name="Tang X."/>
        </authorList>
    </citation>
    <scope>NUCLEOTIDE SEQUENCE [LARGE SCALE GENOMIC DNA]</scope>
    <source>
        <strain evidence="1 2">XXST-01</strain>
    </source>
</reference>